<proteinExistence type="predicted"/>
<comment type="caution">
    <text evidence="1">The sequence shown here is derived from an EMBL/GenBank/DDBJ whole genome shotgun (WGS) entry which is preliminary data.</text>
</comment>
<keyword evidence="2" id="KW-1185">Reference proteome</keyword>
<accession>A0A3N6TXQ4</accession>
<evidence type="ECO:0000313" key="2">
    <source>
        <dbReference type="Proteomes" id="UP000279457"/>
    </source>
</evidence>
<organism evidence="1 2">
    <name type="scientific">Erwinia psidii</name>
    <dbReference type="NCBI Taxonomy" id="69224"/>
    <lineage>
        <taxon>Bacteria</taxon>
        <taxon>Pseudomonadati</taxon>
        <taxon>Pseudomonadota</taxon>
        <taxon>Gammaproteobacteria</taxon>
        <taxon>Enterobacterales</taxon>
        <taxon>Erwiniaceae</taxon>
        <taxon>Erwinia</taxon>
    </lineage>
</organism>
<sequence>MGMRTEGSTGCYFSGKNAHVLAGKKWVLPEGNEVFSAKSPAKIDEQMPILHIGNMLLMKVAQGRSTVRISL</sequence>
<name>A0A3N6TXQ4_9GAMM</name>
<dbReference type="AlphaFoldDB" id="A0A3N6TXQ4"/>
<evidence type="ECO:0000313" key="1">
    <source>
        <dbReference type="EMBL" id="RQM40052.1"/>
    </source>
</evidence>
<dbReference type="Proteomes" id="UP000279457">
    <property type="component" value="Unassembled WGS sequence"/>
</dbReference>
<protein>
    <submittedName>
        <fullName evidence="1">Uncharacterized protein</fullName>
    </submittedName>
</protein>
<dbReference type="EMBL" id="RHHM01000001">
    <property type="protein sequence ID" value="RQM40052.1"/>
    <property type="molecule type" value="Genomic_DNA"/>
</dbReference>
<gene>
    <name evidence="1" type="ORF">EB241_01785</name>
</gene>
<reference evidence="1 2" key="1">
    <citation type="submission" date="2018-10" db="EMBL/GenBank/DDBJ databases">
        <title>Draft genome sequence for the type isolate of Erwinia psidii, agent causal of bacterial blight in guava (Psidium guajava) and wilt and die-back of Eucalyptus spp.</title>
        <authorList>
            <person name="Hermenegildo P.S."/>
            <person name="Santos S.A."/>
            <person name="Guimaraes L.M.S."/>
            <person name="Vidigal P.M.P."/>
            <person name="Pereira I.C."/>
            <person name="Badel J.L."/>
            <person name="Alfenas-Zerbini P."/>
            <person name="Ferreira M.A.S.V."/>
            <person name="Alfenas A.C."/>
        </authorList>
    </citation>
    <scope>NUCLEOTIDE SEQUENCE [LARGE SCALE GENOMIC DNA]</scope>
    <source>
        <strain evidence="1 2">IBSBF 435</strain>
    </source>
</reference>